<evidence type="ECO:0000313" key="2">
    <source>
        <dbReference type="EMBL" id="GAA5505767.1"/>
    </source>
</evidence>
<name>A0ABP9VKP6_9BACT</name>
<feature type="compositionally biased region" description="Polar residues" evidence="1">
    <location>
        <begin position="174"/>
        <end position="185"/>
    </location>
</feature>
<keyword evidence="3" id="KW-1185">Reference proteome</keyword>
<dbReference type="Proteomes" id="UP001416858">
    <property type="component" value="Unassembled WGS sequence"/>
</dbReference>
<accession>A0ABP9VKP6</accession>
<organism evidence="2 3">
    <name type="scientific">Novipirellula caenicola</name>
    <dbReference type="NCBI Taxonomy" id="1536901"/>
    <lineage>
        <taxon>Bacteria</taxon>
        <taxon>Pseudomonadati</taxon>
        <taxon>Planctomycetota</taxon>
        <taxon>Planctomycetia</taxon>
        <taxon>Pirellulales</taxon>
        <taxon>Pirellulaceae</taxon>
        <taxon>Novipirellula</taxon>
    </lineage>
</organism>
<feature type="region of interest" description="Disordered" evidence="1">
    <location>
        <begin position="169"/>
        <end position="194"/>
    </location>
</feature>
<reference evidence="2 3" key="1">
    <citation type="submission" date="2024-02" db="EMBL/GenBank/DDBJ databases">
        <title>Rhodopirellula caenicola NBRC 110016.</title>
        <authorList>
            <person name="Ichikawa N."/>
            <person name="Katano-Makiyama Y."/>
            <person name="Hidaka K."/>
        </authorList>
    </citation>
    <scope>NUCLEOTIDE SEQUENCE [LARGE SCALE GENOMIC DNA]</scope>
    <source>
        <strain evidence="2 3">NBRC 110016</strain>
    </source>
</reference>
<comment type="caution">
    <text evidence="2">The sequence shown here is derived from an EMBL/GenBank/DDBJ whole genome shotgun (WGS) entry which is preliminary data.</text>
</comment>
<evidence type="ECO:0000313" key="3">
    <source>
        <dbReference type="Proteomes" id="UP001416858"/>
    </source>
</evidence>
<dbReference type="EMBL" id="BAABRO010000002">
    <property type="protein sequence ID" value="GAA5505767.1"/>
    <property type="molecule type" value="Genomic_DNA"/>
</dbReference>
<evidence type="ECO:0000256" key="1">
    <source>
        <dbReference type="SAM" id="MobiDB-lite"/>
    </source>
</evidence>
<sequence length="194" mass="21967">MLSVAELVKSFVATLSASFPSWYRHRRTLHSQCTRFSRSNDIPTPPAIGLESRATMLPVAKLVKSFGTRLSTSFPSWYRRRRTRNSQCPRFSRFKNPITPPAIGLESRATMLSVAELVKSFVATLSASFPSWYRQCRTLHSQRPRFSRSANPTTPPAIGLESRATISRHRETRGSPNTLVRSRFTTPPLPVRAY</sequence>
<protein>
    <submittedName>
        <fullName evidence="2">Uncharacterized protein</fullName>
    </submittedName>
</protein>
<gene>
    <name evidence="2" type="ORF">Rcae01_01214</name>
</gene>
<proteinExistence type="predicted"/>